<evidence type="ECO:0000256" key="1">
    <source>
        <dbReference type="SAM" id="MobiDB-lite"/>
    </source>
</evidence>
<dbReference type="SUPFAM" id="SSF52047">
    <property type="entry name" value="RNI-like"/>
    <property type="match status" value="1"/>
</dbReference>
<reference evidence="3" key="1">
    <citation type="submission" date="2019-10" db="EMBL/GenBank/DDBJ databases">
        <authorList>
            <person name="Nor Muhammad N."/>
        </authorList>
    </citation>
    <scope>NUCLEOTIDE SEQUENCE</scope>
</reference>
<dbReference type="EMBL" id="LR726539">
    <property type="protein sequence ID" value="VWO97806.1"/>
    <property type="molecule type" value="Genomic_DNA"/>
</dbReference>
<dbReference type="Pfam" id="PF12937">
    <property type="entry name" value="F-box-like"/>
    <property type="match status" value="1"/>
</dbReference>
<dbReference type="InterPro" id="IPR001810">
    <property type="entry name" value="F-box_dom"/>
</dbReference>
<evidence type="ECO:0000259" key="2">
    <source>
        <dbReference type="PROSITE" id="PS50181"/>
    </source>
</evidence>
<dbReference type="EC" id="3.2.1.8" evidence="3"/>
<keyword evidence="3" id="KW-0326">Glycosidase</keyword>
<accession>A0A5K1K0W4</accession>
<feature type="region of interest" description="Disordered" evidence="1">
    <location>
        <begin position="281"/>
        <end position="301"/>
    </location>
</feature>
<dbReference type="GO" id="GO:0031176">
    <property type="term" value="F:endo-1,4-beta-xylanase activity"/>
    <property type="evidence" value="ECO:0007669"/>
    <property type="project" value="UniProtKB-EC"/>
</dbReference>
<dbReference type="InterPro" id="IPR032675">
    <property type="entry name" value="LRR_dom_sf"/>
</dbReference>
<keyword evidence="3" id="KW-0119">Carbohydrate metabolism</keyword>
<name>A0A5K1K0W4_9APHY</name>
<protein>
    <submittedName>
        <fullName evidence="3">Beta-xylanase (EC)</fullName>
        <ecNumber evidence="3">3.2.1.8</ecNumber>
    </submittedName>
</protein>
<keyword evidence="3" id="KW-0624">Polysaccharide degradation</keyword>
<organism evidence="3">
    <name type="scientific">Ganoderma boninense</name>
    <dbReference type="NCBI Taxonomy" id="34458"/>
    <lineage>
        <taxon>Eukaryota</taxon>
        <taxon>Fungi</taxon>
        <taxon>Dikarya</taxon>
        <taxon>Basidiomycota</taxon>
        <taxon>Agaricomycotina</taxon>
        <taxon>Agaricomycetes</taxon>
        <taxon>Polyporales</taxon>
        <taxon>Polyporaceae</taxon>
        <taxon>Ganoderma</taxon>
    </lineage>
</organism>
<sequence>MPKSLNKFLKAMRVVVGLLPSHLPIELWLQIFDHIDKHDLISLTQVNPALCGVAEAVLYHTVTLRWEVEVNKFLESTRSRPRRAGYVVSITLVDIDKSDEHIHGVLPSLLNSLPHLQFLRVEEIPGEGIACCTAISRARLPQLRTLVAGMRSSPSALLDFLAAHENLQEVDLRYTFVVDEPSSRPIEGTVSPAVRTLTCRTPFLNCRPPIPSNLTHLYRPSFLLPQLPLLALHAGPQLVSLRLGSIFPLDRFRPWSLLDVVSRFPRLRFLQVDMIASHLGSTQGSSTGTKSGHHGQTVTQA</sequence>
<evidence type="ECO:0000313" key="3">
    <source>
        <dbReference type="EMBL" id="VWO97806.1"/>
    </source>
</evidence>
<dbReference type="PROSITE" id="PS50181">
    <property type="entry name" value="FBOX"/>
    <property type="match status" value="1"/>
</dbReference>
<dbReference type="Gene3D" id="3.80.10.10">
    <property type="entry name" value="Ribonuclease Inhibitor"/>
    <property type="match status" value="1"/>
</dbReference>
<keyword evidence="3" id="KW-0378">Hydrolase</keyword>
<proteinExistence type="predicted"/>
<dbReference type="GO" id="GO:0045493">
    <property type="term" value="P:xylan catabolic process"/>
    <property type="evidence" value="ECO:0007669"/>
    <property type="project" value="UniProtKB-KW"/>
</dbReference>
<dbReference type="SUPFAM" id="SSF81383">
    <property type="entry name" value="F-box domain"/>
    <property type="match status" value="1"/>
</dbReference>
<dbReference type="AlphaFoldDB" id="A0A5K1K0W4"/>
<dbReference type="InterPro" id="IPR036047">
    <property type="entry name" value="F-box-like_dom_sf"/>
</dbReference>
<feature type="domain" description="F-box" evidence="2">
    <location>
        <begin position="17"/>
        <end position="62"/>
    </location>
</feature>
<gene>
    <name evidence="3" type="primary">O59937</name>
</gene>
<keyword evidence="3" id="KW-0858">Xylan degradation</keyword>